<keyword evidence="5 9" id="KW-0371">Homeobox</keyword>
<dbReference type="PANTHER" id="PTHR46998">
    <property type="entry name" value="WUSCHEL-RELATED HOMEOBOX 11"/>
    <property type="match status" value="1"/>
</dbReference>
<evidence type="ECO:0000256" key="7">
    <source>
        <dbReference type="ARBA" id="ARBA00023242"/>
    </source>
</evidence>
<gene>
    <name evidence="13" type="ORF">VNO78_33325</name>
</gene>
<dbReference type="Proteomes" id="UP001386955">
    <property type="component" value="Unassembled WGS sequence"/>
</dbReference>
<dbReference type="InterPro" id="IPR001356">
    <property type="entry name" value="HD"/>
</dbReference>
<feature type="domain" description="Homeobox" evidence="12">
    <location>
        <begin position="30"/>
        <end position="95"/>
    </location>
</feature>
<protein>
    <recommendedName>
        <fullName evidence="12">Homeobox domain-containing protein</fullName>
    </recommendedName>
</protein>
<evidence type="ECO:0000256" key="11">
    <source>
        <dbReference type="SAM" id="MobiDB-lite"/>
    </source>
</evidence>
<dbReference type="GO" id="GO:0003700">
    <property type="term" value="F:DNA-binding transcription factor activity"/>
    <property type="evidence" value="ECO:0007669"/>
    <property type="project" value="InterPro"/>
</dbReference>
<evidence type="ECO:0000313" key="13">
    <source>
        <dbReference type="EMBL" id="KAK7380806.1"/>
    </source>
</evidence>
<keyword evidence="14" id="KW-1185">Reference proteome</keyword>
<evidence type="ECO:0000256" key="4">
    <source>
        <dbReference type="ARBA" id="ARBA00023125"/>
    </source>
</evidence>
<dbReference type="PROSITE" id="PS50071">
    <property type="entry name" value="HOMEOBOX_2"/>
    <property type="match status" value="1"/>
</dbReference>
<feature type="compositionally biased region" description="Low complexity" evidence="11">
    <location>
        <begin position="7"/>
        <end position="16"/>
    </location>
</feature>
<comment type="similarity">
    <text evidence="8">Belongs to the WUS homeobox family.</text>
</comment>
<dbReference type="GO" id="GO:0005634">
    <property type="term" value="C:nucleus"/>
    <property type="evidence" value="ECO:0007669"/>
    <property type="project" value="UniProtKB-SubCell"/>
</dbReference>
<dbReference type="InterPro" id="IPR044558">
    <property type="entry name" value="WOX11-like"/>
</dbReference>
<dbReference type="EMBL" id="JAYMYS010000009">
    <property type="protein sequence ID" value="KAK7380806.1"/>
    <property type="molecule type" value="Genomic_DNA"/>
</dbReference>
<dbReference type="PANTHER" id="PTHR46998:SF2">
    <property type="entry name" value="WUSCHEL-RELATED HOMEOBOX 11"/>
    <property type="match status" value="1"/>
</dbReference>
<proteinExistence type="inferred from homology"/>
<evidence type="ECO:0000256" key="2">
    <source>
        <dbReference type="ARBA" id="ARBA00022473"/>
    </source>
</evidence>
<dbReference type="AlphaFoldDB" id="A0AAN9NX68"/>
<evidence type="ECO:0000256" key="1">
    <source>
        <dbReference type="ARBA" id="ARBA00004123"/>
    </source>
</evidence>
<keyword evidence="4 9" id="KW-0238">DNA-binding</keyword>
<dbReference type="Pfam" id="PF00046">
    <property type="entry name" value="Homeodomain"/>
    <property type="match status" value="1"/>
</dbReference>
<evidence type="ECO:0000256" key="3">
    <source>
        <dbReference type="ARBA" id="ARBA00023015"/>
    </source>
</evidence>
<feature type="region of interest" description="Disordered" evidence="11">
    <location>
        <begin position="1"/>
        <end position="39"/>
    </location>
</feature>
<keyword evidence="3" id="KW-0805">Transcription regulation</keyword>
<evidence type="ECO:0000256" key="6">
    <source>
        <dbReference type="ARBA" id="ARBA00023163"/>
    </source>
</evidence>
<dbReference type="GO" id="GO:0048830">
    <property type="term" value="P:adventitious root development"/>
    <property type="evidence" value="ECO:0007669"/>
    <property type="project" value="InterPro"/>
</dbReference>
<keyword evidence="6" id="KW-0804">Transcription</keyword>
<feature type="compositionally biased region" description="Polar residues" evidence="11">
    <location>
        <begin position="17"/>
        <end position="27"/>
    </location>
</feature>
<dbReference type="GO" id="GO:0003677">
    <property type="term" value="F:DNA binding"/>
    <property type="evidence" value="ECO:0007669"/>
    <property type="project" value="UniProtKB-UniRule"/>
</dbReference>
<dbReference type="FunFam" id="1.10.10.60:FF:000118">
    <property type="entry name" value="WUSCHEL-related homeobox 11"/>
    <property type="match status" value="1"/>
</dbReference>
<comment type="subcellular location">
    <subcellularLocation>
        <location evidence="1 9 10">Nucleus</location>
    </subcellularLocation>
</comment>
<evidence type="ECO:0000256" key="5">
    <source>
        <dbReference type="ARBA" id="ARBA00023155"/>
    </source>
</evidence>
<sequence length="310" mass="34161">MEDHEGQQPQQQQQQQDSKSANNQQGSERSEPVRSRWTPKPEQILILESIFNSGMVNPPKDETVRIRKLLEKFGTVGDANVFYWFQNRRSRSRRRQRQIQATLNHENGVANNTIPHQHQHLNNPFVANMGFGGAANSGFSNSSYISSGVSSSFGGGDDNVNNSSIRYQNNLIDDNVNRGNILYQNNLIDGSVNSGGIRDQNLSNFFTPSSQMGFLGIDHHASSASSSILYPTEASNVNYNSGYGGFSSGFITVFINGVATEVPRGPMDIKGTFGEDAMLLHSSGVSVPTNEFGFLMQGLQHGESYFLVRT</sequence>
<evidence type="ECO:0000313" key="14">
    <source>
        <dbReference type="Proteomes" id="UP001386955"/>
    </source>
</evidence>
<name>A0AAN9NX68_PSOTE</name>
<evidence type="ECO:0000259" key="12">
    <source>
        <dbReference type="PROSITE" id="PS50071"/>
    </source>
</evidence>
<evidence type="ECO:0000256" key="9">
    <source>
        <dbReference type="PROSITE-ProRule" id="PRU00108"/>
    </source>
</evidence>
<keyword evidence="2" id="KW-0217">Developmental protein</keyword>
<dbReference type="SMART" id="SM00389">
    <property type="entry name" value="HOX"/>
    <property type="match status" value="1"/>
</dbReference>
<dbReference type="SUPFAM" id="SSF46689">
    <property type="entry name" value="Homeodomain-like"/>
    <property type="match status" value="1"/>
</dbReference>
<evidence type="ECO:0000256" key="8">
    <source>
        <dbReference type="ARBA" id="ARBA00024040"/>
    </source>
</evidence>
<dbReference type="Gene3D" id="1.10.10.60">
    <property type="entry name" value="Homeodomain-like"/>
    <property type="match status" value="1"/>
</dbReference>
<comment type="caution">
    <text evidence="13">The sequence shown here is derived from an EMBL/GenBank/DDBJ whole genome shotgun (WGS) entry which is preliminary data.</text>
</comment>
<dbReference type="InterPro" id="IPR009057">
    <property type="entry name" value="Homeodomain-like_sf"/>
</dbReference>
<evidence type="ECO:0000256" key="10">
    <source>
        <dbReference type="RuleBase" id="RU000682"/>
    </source>
</evidence>
<organism evidence="13 14">
    <name type="scientific">Psophocarpus tetragonolobus</name>
    <name type="common">Winged bean</name>
    <name type="synonym">Dolichos tetragonolobus</name>
    <dbReference type="NCBI Taxonomy" id="3891"/>
    <lineage>
        <taxon>Eukaryota</taxon>
        <taxon>Viridiplantae</taxon>
        <taxon>Streptophyta</taxon>
        <taxon>Embryophyta</taxon>
        <taxon>Tracheophyta</taxon>
        <taxon>Spermatophyta</taxon>
        <taxon>Magnoliopsida</taxon>
        <taxon>eudicotyledons</taxon>
        <taxon>Gunneridae</taxon>
        <taxon>Pentapetalae</taxon>
        <taxon>rosids</taxon>
        <taxon>fabids</taxon>
        <taxon>Fabales</taxon>
        <taxon>Fabaceae</taxon>
        <taxon>Papilionoideae</taxon>
        <taxon>50 kb inversion clade</taxon>
        <taxon>NPAAA clade</taxon>
        <taxon>indigoferoid/millettioid clade</taxon>
        <taxon>Phaseoleae</taxon>
        <taxon>Psophocarpus</taxon>
    </lineage>
</organism>
<reference evidence="13 14" key="1">
    <citation type="submission" date="2024-01" db="EMBL/GenBank/DDBJ databases">
        <title>The genomes of 5 underutilized Papilionoideae crops provide insights into root nodulation and disease resistanc.</title>
        <authorList>
            <person name="Jiang F."/>
        </authorList>
    </citation>
    <scope>NUCLEOTIDE SEQUENCE [LARGE SCALE GENOMIC DNA]</scope>
    <source>
        <strain evidence="13">DUOXIRENSHENG_FW03</strain>
        <tissue evidence="13">Leaves</tissue>
    </source>
</reference>
<feature type="DNA-binding region" description="Homeobox" evidence="9">
    <location>
        <begin position="32"/>
        <end position="96"/>
    </location>
</feature>
<accession>A0AAN9NX68</accession>
<keyword evidence="7 9" id="KW-0539">Nucleus</keyword>